<dbReference type="PROSITE" id="PS50026">
    <property type="entry name" value="EGF_3"/>
    <property type="match status" value="3"/>
</dbReference>
<dbReference type="FunFam" id="2.10.25.10:FF:000472">
    <property type="entry name" value="Uncharacterized protein, isoform A"/>
    <property type="match status" value="1"/>
</dbReference>
<dbReference type="Gene3D" id="2.10.25.10">
    <property type="entry name" value="Laminin"/>
    <property type="match status" value="3"/>
</dbReference>
<comment type="caution">
    <text evidence="6">Lacks conserved residue(s) required for the propagation of feature annotation.</text>
</comment>
<proteinExistence type="predicted"/>
<dbReference type="AlphaFoldDB" id="A0A0G4H6B7"/>
<feature type="disulfide bond" evidence="6">
    <location>
        <begin position="113"/>
        <end position="130"/>
    </location>
</feature>
<dbReference type="InterPro" id="IPR001881">
    <property type="entry name" value="EGF-like_Ca-bd_dom"/>
</dbReference>
<keyword evidence="3" id="KW-0677">Repeat</keyword>
<dbReference type="PRINTS" id="PR00010">
    <property type="entry name" value="EGFBLOOD"/>
</dbReference>
<dbReference type="VEuPathDB" id="CryptoDB:Vbra_19645"/>
<dbReference type="PROSITE" id="PS01186">
    <property type="entry name" value="EGF_2"/>
    <property type="match status" value="3"/>
</dbReference>
<keyword evidence="7" id="KW-0812">Transmembrane</keyword>
<dbReference type="OMA" id="FLCCCNV"/>
<dbReference type="CDD" id="cd00054">
    <property type="entry name" value="EGF_CA"/>
    <property type="match status" value="2"/>
</dbReference>
<dbReference type="PhylomeDB" id="A0A0G4H6B7"/>
<organism evidence="9 10">
    <name type="scientific">Vitrella brassicaformis (strain CCMP3155)</name>
    <dbReference type="NCBI Taxonomy" id="1169540"/>
    <lineage>
        <taxon>Eukaryota</taxon>
        <taxon>Sar</taxon>
        <taxon>Alveolata</taxon>
        <taxon>Colpodellida</taxon>
        <taxon>Vitrellaceae</taxon>
        <taxon>Vitrella</taxon>
    </lineage>
</organism>
<keyword evidence="7" id="KW-1133">Transmembrane helix</keyword>
<evidence type="ECO:0000256" key="4">
    <source>
        <dbReference type="ARBA" id="ARBA00023157"/>
    </source>
</evidence>
<feature type="domain" description="EGF-like" evidence="8">
    <location>
        <begin position="144"/>
        <end position="181"/>
    </location>
</feature>
<keyword evidence="10" id="KW-1185">Reference proteome</keyword>
<evidence type="ECO:0000256" key="2">
    <source>
        <dbReference type="ARBA" id="ARBA00022729"/>
    </source>
</evidence>
<evidence type="ECO:0000256" key="7">
    <source>
        <dbReference type="SAM" id="Phobius"/>
    </source>
</evidence>
<evidence type="ECO:0000256" key="3">
    <source>
        <dbReference type="ARBA" id="ARBA00022737"/>
    </source>
</evidence>
<keyword evidence="1 6" id="KW-0245">EGF-like domain</keyword>
<accession>A0A0G4H6B7</accession>
<evidence type="ECO:0000313" key="10">
    <source>
        <dbReference type="Proteomes" id="UP000041254"/>
    </source>
</evidence>
<sequence>MEEAPELLLLPHRIAYSSQQSNVKMTTVSRRRRPWPLHSVRLSVSLVVCLIAQWTRVLRSQICATGICKNNSTCVEDGTTFECVCVGPYEGIYCEKRIYACYERGPFPGVSPCKNGAECMNIEGEPFYTCICKDGFEGLNCDIDTNECDANPCLNGGQCAEDRPGSFVCSCRPGFEGDICEHFVGVGVAGVGEALSSTMLAVRWVVFMAMFGLCAWCCYGVITEYSEKYFTAAREKEKAKEARETAAED</sequence>
<keyword evidence="2" id="KW-0732">Signal</keyword>
<reference evidence="9 10" key="1">
    <citation type="submission" date="2014-11" db="EMBL/GenBank/DDBJ databases">
        <authorList>
            <person name="Zhu J."/>
            <person name="Qi W."/>
            <person name="Song R."/>
        </authorList>
    </citation>
    <scope>NUCLEOTIDE SEQUENCE [LARGE SCALE GENOMIC DNA]</scope>
</reference>
<keyword evidence="4 6" id="KW-1015">Disulfide bond</keyword>
<evidence type="ECO:0000313" key="9">
    <source>
        <dbReference type="EMBL" id="CEM39377.1"/>
    </source>
</evidence>
<feature type="disulfide bond" evidence="6">
    <location>
        <begin position="85"/>
        <end position="94"/>
    </location>
</feature>
<dbReference type="STRING" id="1169540.A0A0G4H6B7"/>
<dbReference type="Proteomes" id="UP000041254">
    <property type="component" value="Unassembled WGS sequence"/>
</dbReference>
<dbReference type="OrthoDB" id="430340at2759"/>
<dbReference type="SMART" id="SM00179">
    <property type="entry name" value="EGF_CA"/>
    <property type="match status" value="3"/>
</dbReference>
<evidence type="ECO:0000256" key="5">
    <source>
        <dbReference type="ARBA" id="ARBA00023180"/>
    </source>
</evidence>
<dbReference type="InterPro" id="IPR000742">
    <property type="entry name" value="EGF"/>
</dbReference>
<dbReference type="PROSITE" id="PS00022">
    <property type="entry name" value="EGF_1"/>
    <property type="match status" value="3"/>
</dbReference>
<protein>
    <recommendedName>
        <fullName evidence="8">EGF-like domain-containing protein</fullName>
    </recommendedName>
</protein>
<dbReference type="SUPFAM" id="SSF57196">
    <property type="entry name" value="EGF/Laminin"/>
    <property type="match status" value="1"/>
</dbReference>
<feature type="disulfide bond" evidence="6">
    <location>
        <begin position="171"/>
        <end position="180"/>
    </location>
</feature>
<dbReference type="InParanoid" id="A0A0G4H6B7"/>
<evidence type="ECO:0000259" key="8">
    <source>
        <dbReference type="PROSITE" id="PS50026"/>
    </source>
</evidence>
<dbReference type="InterPro" id="IPR051022">
    <property type="entry name" value="Notch_Cell-Fate_Det"/>
</dbReference>
<dbReference type="SMART" id="SM00181">
    <property type="entry name" value="EGF"/>
    <property type="match status" value="3"/>
</dbReference>
<gene>
    <name evidence="9" type="ORF">Vbra_19645</name>
</gene>
<name>A0A0G4H6B7_VITBC</name>
<dbReference type="Pfam" id="PF00008">
    <property type="entry name" value="EGF"/>
    <property type="match status" value="2"/>
</dbReference>
<evidence type="ECO:0000256" key="6">
    <source>
        <dbReference type="PROSITE-ProRule" id="PRU00076"/>
    </source>
</evidence>
<evidence type="ECO:0000256" key="1">
    <source>
        <dbReference type="ARBA" id="ARBA00022536"/>
    </source>
</evidence>
<keyword evidence="5" id="KW-0325">Glycoprotein</keyword>
<feature type="disulfide bond" evidence="6">
    <location>
        <begin position="132"/>
        <end position="141"/>
    </location>
</feature>
<dbReference type="GO" id="GO:0005509">
    <property type="term" value="F:calcium ion binding"/>
    <property type="evidence" value="ECO:0007669"/>
    <property type="project" value="InterPro"/>
</dbReference>
<dbReference type="InterPro" id="IPR009030">
    <property type="entry name" value="Growth_fac_rcpt_cys_sf"/>
</dbReference>
<feature type="domain" description="EGF-like" evidence="8">
    <location>
        <begin position="104"/>
        <end position="142"/>
    </location>
</feature>
<keyword evidence="7" id="KW-0472">Membrane</keyword>
<dbReference type="SUPFAM" id="SSF57184">
    <property type="entry name" value="Growth factor receptor domain"/>
    <property type="match status" value="1"/>
</dbReference>
<dbReference type="EMBL" id="CDMY01001036">
    <property type="protein sequence ID" value="CEM39377.1"/>
    <property type="molecule type" value="Genomic_DNA"/>
</dbReference>
<feature type="transmembrane region" description="Helical" evidence="7">
    <location>
        <begin position="204"/>
        <end position="222"/>
    </location>
</feature>
<dbReference type="PANTHER" id="PTHR24049">
    <property type="entry name" value="CRUMBS FAMILY MEMBER"/>
    <property type="match status" value="1"/>
</dbReference>
<feature type="domain" description="EGF-like" evidence="8">
    <location>
        <begin position="59"/>
        <end position="95"/>
    </location>
</feature>